<gene>
    <name evidence="1" type="ORF">KL86CLO1_11320</name>
</gene>
<evidence type="ECO:0000313" key="1">
    <source>
        <dbReference type="EMBL" id="SBW00274.1"/>
    </source>
</evidence>
<organism evidence="1">
    <name type="scientific">uncultured Eubacteriales bacterium</name>
    <dbReference type="NCBI Taxonomy" id="172733"/>
    <lineage>
        <taxon>Bacteria</taxon>
        <taxon>Bacillati</taxon>
        <taxon>Bacillota</taxon>
        <taxon>Clostridia</taxon>
        <taxon>Eubacteriales</taxon>
        <taxon>environmental samples</taxon>
    </lineage>
</organism>
<accession>A0A212JLH0</accession>
<protein>
    <submittedName>
        <fullName evidence="1">Uncharacterized protein</fullName>
    </submittedName>
</protein>
<sequence>MSKPIHTIIPYAESLPYFYQCVLSISAGFGEMGPSIIKCFRYTQSR</sequence>
<dbReference type="AlphaFoldDB" id="A0A212JLH0"/>
<reference evidence="1" key="1">
    <citation type="submission" date="2016-04" db="EMBL/GenBank/DDBJ databases">
        <authorList>
            <person name="Evans L.H."/>
            <person name="Alamgir A."/>
            <person name="Owens N."/>
            <person name="Weber N.D."/>
            <person name="Virtaneva K."/>
            <person name="Barbian K."/>
            <person name="Babar A."/>
            <person name="Rosenke K."/>
        </authorList>
    </citation>
    <scope>NUCLEOTIDE SEQUENCE</scope>
    <source>
        <strain evidence="1">86</strain>
    </source>
</reference>
<name>A0A212JLH0_9FIRM</name>
<dbReference type="EMBL" id="FLUN01000001">
    <property type="protein sequence ID" value="SBW00274.1"/>
    <property type="molecule type" value="Genomic_DNA"/>
</dbReference>
<proteinExistence type="predicted"/>